<proteinExistence type="predicted"/>
<evidence type="ECO:0000313" key="2">
    <source>
        <dbReference type="EMBL" id="SMC00712.1"/>
    </source>
</evidence>
<protein>
    <recommendedName>
        <fullName evidence="1">DUF4394 domain-containing protein</fullName>
    </recommendedName>
</protein>
<organism evidence="2 3">
    <name type="scientific">Hymenobacter roseosalivarius DSM 11622</name>
    <dbReference type="NCBI Taxonomy" id="645990"/>
    <lineage>
        <taxon>Bacteria</taxon>
        <taxon>Pseudomonadati</taxon>
        <taxon>Bacteroidota</taxon>
        <taxon>Cytophagia</taxon>
        <taxon>Cytophagales</taxon>
        <taxon>Hymenobacteraceae</taxon>
        <taxon>Hymenobacter</taxon>
    </lineage>
</organism>
<name>A0A1W1W505_9BACT</name>
<accession>A0A1W1W505</accession>
<reference evidence="2 3" key="1">
    <citation type="submission" date="2017-04" db="EMBL/GenBank/DDBJ databases">
        <authorList>
            <person name="Afonso C.L."/>
            <person name="Miller P.J."/>
            <person name="Scott M.A."/>
            <person name="Spackman E."/>
            <person name="Goraichik I."/>
            <person name="Dimitrov K.M."/>
            <person name="Suarez D.L."/>
            <person name="Swayne D.E."/>
        </authorList>
    </citation>
    <scope>NUCLEOTIDE SEQUENCE [LARGE SCALE GENOMIC DNA]</scope>
    <source>
        <strain evidence="2 3">DSM 11622</strain>
    </source>
</reference>
<dbReference type="SUPFAM" id="SSF50969">
    <property type="entry name" value="YVTN repeat-like/Quinoprotein amine dehydrogenase"/>
    <property type="match status" value="1"/>
</dbReference>
<dbReference type="InterPro" id="IPR011044">
    <property type="entry name" value="Quino_amine_DH_bsu"/>
</dbReference>
<dbReference type="InterPro" id="IPR025507">
    <property type="entry name" value="DUF4394"/>
</dbReference>
<sequence>MLKSSSLAKWGVAVLLVSSLSSCEDILEQYFPKPTPPPVIPTFPNLGLDIPFYALSGGTKLDAYSTKDPSTRTSSVSITGLGNGETLLAIDFRPATGQLYGVSSGSRLYVINQNTGVARAIGSAAFTPAVAGNLVGFDFNPTVDRIRLVTSTGQNLRLNPETGTVANTDGAITGAAGATITGAAYTNNVAGAETTVLYDLDPATDQLYRQDPPNNGTLVAVGALNLNVSGDGGFDIDARTGTALGLYTVNGNPTLFTLDLATGAARPLAQYAANAGYTGIAIPTRPVAYAVNALSNSTLLIFDLTNPSTLVSKPITGLASDAFIKGLDFRPANGQLYALSSDNGLYTINASSGAATLIAPLSIPVIGASVGFDFNPVADRIRIVTSSDQNLRVNPVDGSVVQDTPLNPSERIIFGSAYSNNYAGATTTTLYNLGRVLIGRQTTASTLYQQTPPNDGNLVEIARLAPDNIGSGSFDIGGTSNIGYALVSLLFNPVNTLYSVDLQTGKLTAIGSLPQSSSLGFTVGLGF</sequence>
<dbReference type="STRING" id="645990.SAMN00120144_3092"/>
<keyword evidence="3" id="KW-1185">Reference proteome</keyword>
<feature type="domain" description="DUF4394" evidence="1">
    <location>
        <begin position="61"/>
        <end position="281"/>
    </location>
</feature>
<evidence type="ECO:0000313" key="3">
    <source>
        <dbReference type="Proteomes" id="UP000192266"/>
    </source>
</evidence>
<feature type="domain" description="DUF4394" evidence="1">
    <location>
        <begin position="298"/>
        <end position="517"/>
    </location>
</feature>
<dbReference type="SUPFAM" id="SSF69322">
    <property type="entry name" value="Tricorn protease domain 2"/>
    <property type="match status" value="1"/>
</dbReference>
<dbReference type="RefSeq" id="WP_084448176.1">
    <property type="nucleotide sequence ID" value="NZ_FWWW01000122.1"/>
</dbReference>
<dbReference type="PROSITE" id="PS51257">
    <property type="entry name" value="PROKAR_LIPOPROTEIN"/>
    <property type="match status" value="1"/>
</dbReference>
<evidence type="ECO:0000259" key="1">
    <source>
        <dbReference type="Pfam" id="PF14339"/>
    </source>
</evidence>
<dbReference type="EMBL" id="FWWW01000122">
    <property type="protein sequence ID" value="SMC00712.1"/>
    <property type="molecule type" value="Genomic_DNA"/>
</dbReference>
<gene>
    <name evidence="2" type="ORF">SAMN00120144_3092</name>
</gene>
<dbReference type="AlphaFoldDB" id="A0A1W1W505"/>
<dbReference type="Pfam" id="PF14339">
    <property type="entry name" value="DUF4394"/>
    <property type="match status" value="2"/>
</dbReference>
<dbReference type="OrthoDB" id="531718at2"/>
<dbReference type="Proteomes" id="UP000192266">
    <property type="component" value="Unassembled WGS sequence"/>
</dbReference>